<proteinExistence type="predicted"/>
<dbReference type="SUPFAM" id="SSF55729">
    <property type="entry name" value="Acyl-CoA N-acyltransferases (Nat)"/>
    <property type="match status" value="1"/>
</dbReference>
<comment type="caution">
    <text evidence="7">The sequence shown here is derived from an EMBL/GenBank/DDBJ whole genome shotgun (WGS) entry which is preliminary data.</text>
</comment>
<evidence type="ECO:0000313" key="7">
    <source>
        <dbReference type="EMBL" id="GGC23732.1"/>
    </source>
</evidence>
<comment type="pathway">
    <text evidence="1">Lipid metabolism.</text>
</comment>
<accession>A0ABQ1LI29</accession>
<protein>
    <submittedName>
        <fullName evidence="7">Glycerol acyltransferase</fullName>
    </submittedName>
</protein>
<evidence type="ECO:0000256" key="1">
    <source>
        <dbReference type="ARBA" id="ARBA00005189"/>
    </source>
</evidence>
<name>A0ABQ1LI29_9SPHI</name>
<organism evidence="7 8">
    <name type="scientific">Parapedobacter defluvii</name>
    <dbReference type="NCBI Taxonomy" id="2045106"/>
    <lineage>
        <taxon>Bacteria</taxon>
        <taxon>Pseudomonadati</taxon>
        <taxon>Bacteroidota</taxon>
        <taxon>Sphingobacteriia</taxon>
        <taxon>Sphingobacteriales</taxon>
        <taxon>Sphingobacteriaceae</taxon>
        <taxon>Parapedobacter</taxon>
    </lineage>
</organism>
<dbReference type="InterPro" id="IPR052351">
    <property type="entry name" value="Ornithine_N-alpha-AT"/>
</dbReference>
<evidence type="ECO:0000256" key="4">
    <source>
        <dbReference type="ARBA" id="ARBA00023098"/>
    </source>
</evidence>
<keyword evidence="5 7" id="KW-0012">Acyltransferase</keyword>
<dbReference type="InterPro" id="IPR016181">
    <property type="entry name" value="Acyl_CoA_acyltransferase"/>
</dbReference>
<keyword evidence="2" id="KW-0444">Lipid biosynthesis</keyword>
<evidence type="ECO:0000313" key="8">
    <source>
        <dbReference type="Proteomes" id="UP000597338"/>
    </source>
</evidence>
<evidence type="ECO:0000256" key="3">
    <source>
        <dbReference type="ARBA" id="ARBA00022679"/>
    </source>
</evidence>
<dbReference type="SMART" id="SM00563">
    <property type="entry name" value="PlsC"/>
    <property type="match status" value="1"/>
</dbReference>
<evidence type="ECO:0000256" key="5">
    <source>
        <dbReference type="ARBA" id="ARBA00023315"/>
    </source>
</evidence>
<dbReference type="RefSeq" id="WP_188749052.1">
    <property type="nucleotide sequence ID" value="NZ_BMIK01000003.1"/>
</dbReference>
<dbReference type="Proteomes" id="UP000597338">
    <property type="component" value="Unassembled WGS sequence"/>
</dbReference>
<dbReference type="InterPro" id="IPR045746">
    <property type="entry name" value="ACT14924-like_Acyltransf_dom"/>
</dbReference>
<dbReference type="Pfam" id="PF13444">
    <property type="entry name" value="Acetyltransf_5"/>
    <property type="match status" value="1"/>
</dbReference>
<dbReference type="CDD" id="cd07986">
    <property type="entry name" value="LPLAT_ACT14924-like"/>
    <property type="match status" value="1"/>
</dbReference>
<keyword evidence="4" id="KW-0443">Lipid metabolism</keyword>
<dbReference type="PANTHER" id="PTHR37323:SF1">
    <property type="entry name" value="L-ORNITHINE N(ALPHA)-ACYLTRANSFERASE"/>
    <property type="match status" value="1"/>
</dbReference>
<dbReference type="GO" id="GO:0016746">
    <property type="term" value="F:acyltransferase activity"/>
    <property type="evidence" value="ECO:0007669"/>
    <property type="project" value="UniProtKB-KW"/>
</dbReference>
<dbReference type="PANTHER" id="PTHR37323">
    <property type="entry name" value="GCN5-RELATED N-ACETYLTRANSFERASE"/>
    <property type="match status" value="1"/>
</dbReference>
<gene>
    <name evidence="7" type="ORF">GCM10011386_14630</name>
</gene>
<evidence type="ECO:0000256" key="2">
    <source>
        <dbReference type="ARBA" id="ARBA00022516"/>
    </source>
</evidence>
<feature type="domain" description="Phospholipid/glycerol acyltransferase" evidence="6">
    <location>
        <begin position="80"/>
        <end position="202"/>
    </location>
</feature>
<dbReference type="Pfam" id="PF19576">
    <property type="entry name" value="Acyltransf_2"/>
    <property type="match status" value="1"/>
</dbReference>
<keyword evidence="8" id="KW-1185">Reference proteome</keyword>
<evidence type="ECO:0000259" key="6">
    <source>
        <dbReference type="SMART" id="SM00563"/>
    </source>
</evidence>
<reference evidence="8" key="1">
    <citation type="journal article" date="2019" name="Int. J. Syst. Evol. Microbiol.">
        <title>The Global Catalogue of Microorganisms (GCM) 10K type strain sequencing project: providing services to taxonomists for standard genome sequencing and annotation.</title>
        <authorList>
            <consortium name="The Broad Institute Genomics Platform"/>
            <consortium name="The Broad Institute Genome Sequencing Center for Infectious Disease"/>
            <person name="Wu L."/>
            <person name="Ma J."/>
        </authorList>
    </citation>
    <scope>NUCLEOTIDE SEQUENCE [LARGE SCALE GENOMIC DNA]</scope>
    <source>
        <strain evidence="8">CGMCC 1.15342</strain>
    </source>
</reference>
<sequence>MEPLINREVVAKAAGIDKLPVPGLDRLLMSLMQLDRFNVEFDKVRHLQGSDFIDGVLELLGIHVDISQADLERVPRSGSFIVVANHPYGGIEGLILLKILGAVRPETKVMANFLLQHIPNLNNYFIGINPFHEEAHPSNVAAIRQVLASVKKGIPVVVFPAGEVSSYQPALQQVADKRWHPVVGKLLIKADVPVIPVFFHGHNSLLFNILGLVHPKLRTARLPAELFNKNGHTVHMRIGMPIIPKKLLEYIQPKAILDYVRARTYALGTDIPKGRWEWLERGIFKLPKKPEAVVQPVPSAAIVQEIQGLEDRKLLSVSNFDVFLAEAQRIPFLMREIGRLRELTFRGVGEGSNRAIDLDVFDLYYRHLFVWDRSKQQLVGAYRVGLGEELLYSHGKRGLYLSQLFKIDKGLLPLLKESMELGRSWIREQYQQSAMPLYLLWKGIACCLEKYPTYRYLIGPVSISGDFSRFSRSVIVAFIRRNCYDETLAALVQPRKKFKPTLMKMNIDALLDNPTSLSSLEKLIMDVEKPSLRFPVLLRHYLRLEAKIIAFNVDPKFNYCLDGLIVFDRTKMDAAMERRFFGSANGGTESREEAVKPS</sequence>
<dbReference type="EMBL" id="BMIK01000003">
    <property type="protein sequence ID" value="GGC23732.1"/>
    <property type="molecule type" value="Genomic_DNA"/>
</dbReference>
<dbReference type="SUPFAM" id="SSF69593">
    <property type="entry name" value="Glycerol-3-phosphate (1)-acyltransferase"/>
    <property type="match status" value="1"/>
</dbReference>
<dbReference type="InterPro" id="IPR002123">
    <property type="entry name" value="Plipid/glycerol_acylTrfase"/>
</dbReference>
<keyword evidence="3" id="KW-0808">Transferase</keyword>